<dbReference type="EMBL" id="JAHWGI010000988">
    <property type="protein sequence ID" value="KAK3920113.1"/>
    <property type="molecule type" value="Genomic_DNA"/>
</dbReference>
<dbReference type="GO" id="GO:0006508">
    <property type="term" value="P:proteolysis"/>
    <property type="evidence" value="ECO:0007669"/>
    <property type="project" value="UniProtKB-KW"/>
</dbReference>
<evidence type="ECO:0000259" key="5">
    <source>
        <dbReference type="PROSITE" id="PS50600"/>
    </source>
</evidence>
<sequence length="1118" mass="125974">MAEEDKKQPTSSTNKPEIVQWLRREGIPFDEAMLKPELLALVQLHRKPKKYMIDTCLESTEHVILRLPPYHACFNPIELVWGLVKRYFDAHIGRNHDYSEKMMLTIFEEALATVTRKYGRESIEKRIVEAYETELKNEDPDNPFQMVITLDRDDMELACGFSFDEFSPKDSVQATSSAASLRPRHTKRSLFGGKCPSRSQESGEVLAVIPEELEFQAISSDNDETGIVQDTTAIIENAASCIGSENPNLVEDREDAVGSQGGYVWYEPVDSSVSHAWWMIPPRCVSQDEVKVAVCNILINGGEDDTNFAYKHHKAFLDENCNEIQALQPECSLDENHNVISQKTHPSTETKGNRFCNIDQRSMEVFSTSLQHERSLDENQNVTSEKTPPKIETKGDVECKIDLKSLEVFNIPSRQVVDKYFKLIKGHYSNSRCSIHVYTSSFYKFVIVLNKGDASFAQNDDPFSYDVVFIPIHMSSLWGLSVVWPRLKKVKSYSSFGETNSECLDAVLNFLALEHRRLYSQTINWLGWSTEEVTDLVKDHNIEDSPVLMCMYGRRVCENLTCDFGTETMAEVRRHMVQELKMGRLLNLNLPPAKVSVPSGQAKKERGSIIIHEEVSCIPLMNACRVFGVDKECGSMKLCNSKPEKTTLEDALKIFDADGGDSGAMNVEFESEPVSEAVMLSSSEDEEPTPVKDFTMCTHSEVCSLAPDTVVSSYGQWHVTANDMNVLQPGGSLNDQVINMYLMLLAAFSSLSVHVLPSQFYQKLMKGGHNMVKSWTNNKRTKVDIFTFDMLLIPIHLTVHWALVVVNFKERTVTYYDSKPNRLTIPSNHILNYLSQESATLGRGELDCAWRHGCATGIPRQANNDDCGVFVGAFAKCLTQLSDCWTFKHSDMLDIRHTIFTELMQKSITTTKKNITPQNLWPPSEKPIIPLPYTVPIVKGAVLIQSGKLHQKMSCFPEDRRNSQCTAIAACAIIAFTIVQRIFSSLEMDSIVLMGDELYVQCRTHARPVNDVWLAPDDIASMGIVTVFGKSVKVDIEYACGGSYKSKDRSYVLSDCLQQEKNKNINGYPFVGRSKTISFWPVSGDDFFLFNSHCVNKDNTLQQCSDLGASRLFGAQLL</sequence>
<dbReference type="GO" id="GO:0005634">
    <property type="term" value="C:nucleus"/>
    <property type="evidence" value="ECO:0007669"/>
    <property type="project" value="TreeGrafter"/>
</dbReference>
<feature type="domain" description="Ubiquitin-like protease family profile" evidence="5">
    <location>
        <begin position="717"/>
        <end position="878"/>
    </location>
</feature>
<gene>
    <name evidence="6" type="ORF">KUF71_009400</name>
</gene>
<dbReference type="InterPro" id="IPR036397">
    <property type="entry name" value="RNaseH_sf"/>
</dbReference>
<accession>A0AAE1HFA1</accession>
<dbReference type="SUPFAM" id="SSF54001">
    <property type="entry name" value="Cysteine proteinases"/>
    <property type="match status" value="2"/>
</dbReference>
<dbReference type="Gene3D" id="3.30.420.10">
    <property type="entry name" value="Ribonuclease H-like superfamily/Ribonuclease H"/>
    <property type="match status" value="1"/>
</dbReference>
<keyword evidence="7" id="KW-1185">Reference proteome</keyword>
<proteinExistence type="inferred from homology"/>
<evidence type="ECO:0000256" key="3">
    <source>
        <dbReference type="ARBA" id="ARBA00022801"/>
    </source>
</evidence>
<keyword evidence="4" id="KW-0788">Thiol protease</keyword>
<dbReference type="GO" id="GO:0016929">
    <property type="term" value="F:deSUMOylase activity"/>
    <property type="evidence" value="ECO:0007669"/>
    <property type="project" value="TreeGrafter"/>
</dbReference>
<dbReference type="InterPro" id="IPR003653">
    <property type="entry name" value="Peptidase_C48_C"/>
</dbReference>
<comment type="caution">
    <text evidence="6">The sequence shown here is derived from an EMBL/GenBank/DDBJ whole genome shotgun (WGS) entry which is preliminary data.</text>
</comment>
<dbReference type="GO" id="GO:0003676">
    <property type="term" value="F:nucleic acid binding"/>
    <property type="evidence" value="ECO:0007669"/>
    <property type="project" value="InterPro"/>
</dbReference>
<dbReference type="Proteomes" id="UP001219518">
    <property type="component" value="Unassembled WGS sequence"/>
</dbReference>
<evidence type="ECO:0000256" key="1">
    <source>
        <dbReference type="ARBA" id="ARBA00005234"/>
    </source>
</evidence>
<dbReference type="InterPro" id="IPR038765">
    <property type="entry name" value="Papain-like_cys_pep_sf"/>
</dbReference>
<keyword evidence="3" id="KW-0378">Hydrolase</keyword>
<dbReference type="PANTHER" id="PTHR12606:SF141">
    <property type="entry name" value="GH15225P-RELATED"/>
    <property type="match status" value="1"/>
</dbReference>
<organism evidence="6 7">
    <name type="scientific">Frankliniella fusca</name>
    <dbReference type="NCBI Taxonomy" id="407009"/>
    <lineage>
        <taxon>Eukaryota</taxon>
        <taxon>Metazoa</taxon>
        <taxon>Ecdysozoa</taxon>
        <taxon>Arthropoda</taxon>
        <taxon>Hexapoda</taxon>
        <taxon>Insecta</taxon>
        <taxon>Pterygota</taxon>
        <taxon>Neoptera</taxon>
        <taxon>Paraneoptera</taxon>
        <taxon>Thysanoptera</taxon>
        <taxon>Terebrantia</taxon>
        <taxon>Thripoidea</taxon>
        <taxon>Thripidae</taxon>
        <taxon>Frankliniella</taxon>
    </lineage>
</organism>
<dbReference type="Gene3D" id="3.40.395.10">
    <property type="entry name" value="Adenoviral Proteinase, Chain A"/>
    <property type="match status" value="2"/>
</dbReference>
<reference evidence="6" key="1">
    <citation type="submission" date="2021-07" db="EMBL/GenBank/DDBJ databases">
        <authorList>
            <person name="Catto M.A."/>
            <person name="Jacobson A."/>
            <person name="Kennedy G."/>
            <person name="Labadie P."/>
            <person name="Hunt B.G."/>
            <person name="Srinivasan R."/>
        </authorList>
    </citation>
    <scope>NUCLEOTIDE SEQUENCE</scope>
    <source>
        <strain evidence="6">PL_HMW_Pooled</strain>
        <tissue evidence="6">Head</tissue>
    </source>
</reference>
<dbReference type="PANTHER" id="PTHR12606">
    <property type="entry name" value="SENTRIN/SUMO-SPECIFIC PROTEASE"/>
    <property type="match status" value="1"/>
</dbReference>
<dbReference type="PROSITE" id="PS50600">
    <property type="entry name" value="ULP_PROTEASE"/>
    <property type="match status" value="1"/>
</dbReference>
<protein>
    <submittedName>
        <fullName evidence="6">Sentrin-specific protease 3</fullName>
    </submittedName>
</protein>
<evidence type="ECO:0000256" key="2">
    <source>
        <dbReference type="ARBA" id="ARBA00022670"/>
    </source>
</evidence>
<dbReference type="GO" id="GO:0016926">
    <property type="term" value="P:protein desumoylation"/>
    <property type="evidence" value="ECO:0007669"/>
    <property type="project" value="TreeGrafter"/>
</dbReference>
<dbReference type="AlphaFoldDB" id="A0AAE1HFA1"/>
<keyword evidence="2 6" id="KW-0645">Protease</keyword>
<evidence type="ECO:0000313" key="7">
    <source>
        <dbReference type="Proteomes" id="UP001219518"/>
    </source>
</evidence>
<dbReference type="Pfam" id="PF02902">
    <property type="entry name" value="Peptidase_C48"/>
    <property type="match status" value="2"/>
</dbReference>
<reference evidence="6" key="2">
    <citation type="journal article" date="2023" name="BMC Genomics">
        <title>Pest status, molecular evolution, and epigenetic factors derived from the genome assembly of Frankliniella fusca, a thysanopteran phytovirus vector.</title>
        <authorList>
            <person name="Catto M.A."/>
            <person name="Labadie P.E."/>
            <person name="Jacobson A.L."/>
            <person name="Kennedy G.G."/>
            <person name="Srinivasan R."/>
            <person name="Hunt B.G."/>
        </authorList>
    </citation>
    <scope>NUCLEOTIDE SEQUENCE</scope>
    <source>
        <strain evidence="6">PL_HMW_Pooled</strain>
    </source>
</reference>
<evidence type="ECO:0000256" key="4">
    <source>
        <dbReference type="ARBA" id="ARBA00022807"/>
    </source>
</evidence>
<evidence type="ECO:0000313" key="6">
    <source>
        <dbReference type="EMBL" id="KAK3920113.1"/>
    </source>
</evidence>
<dbReference type="Gene3D" id="3.90.70.120">
    <property type="match status" value="1"/>
</dbReference>
<comment type="similarity">
    <text evidence="1">Belongs to the peptidase C48 family.</text>
</comment>
<name>A0AAE1HFA1_9NEOP</name>